<keyword evidence="3" id="KW-0411">Iron-sulfur</keyword>
<dbReference type="EMBL" id="VTPS01000004">
    <property type="protein sequence ID" value="TZE82760.1"/>
    <property type="molecule type" value="Genomic_DNA"/>
</dbReference>
<accession>A0A5D8QDK3</accession>
<dbReference type="GO" id="GO:0051536">
    <property type="term" value="F:iron-sulfur cluster binding"/>
    <property type="evidence" value="ECO:0007669"/>
    <property type="project" value="UniProtKB-KW"/>
</dbReference>
<keyword evidence="6" id="KW-1185">Reference proteome</keyword>
<dbReference type="SUPFAM" id="SSF54862">
    <property type="entry name" value="4Fe-4S ferredoxins"/>
    <property type="match status" value="1"/>
</dbReference>
<evidence type="ECO:0000313" key="6">
    <source>
        <dbReference type="Proteomes" id="UP000322976"/>
    </source>
</evidence>
<keyword evidence="1" id="KW-0479">Metal-binding</keyword>
<dbReference type="Gene3D" id="3.30.70.20">
    <property type="match status" value="1"/>
</dbReference>
<dbReference type="InterPro" id="IPR017896">
    <property type="entry name" value="4Fe4S_Fe-S-bd"/>
</dbReference>
<sequence length="165" mass="18378">MVSQRLLREGVADETDLKEIIPPDYALDKGPVAVAECFQEIPCNPCSTYCRRGAIVLENINDRPIIDYDRCNGCTLCVSKCPGLAIFVINKNFSEDEATVTLPYEFLPLPKKGDVVITLDRYGSPVGKGKVVRVQNTRYNDKTPLITVTVPKDMIMNVRNIKVEA</sequence>
<dbReference type="Proteomes" id="UP000322976">
    <property type="component" value="Unassembled WGS sequence"/>
</dbReference>
<dbReference type="GO" id="GO:0046872">
    <property type="term" value="F:metal ion binding"/>
    <property type="evidence" value="ECO:0007669"/>
    <property type="project" value="UniProtKB-KW"/>
</dbReference>
<keyword evidence="2" id="KW-0408">Iron</keyword>
<reference evidence="5 6" key="1">
    <citation type="submission" date="2019-08" db="EMBL/GenBank/DDBJ databases">
        <title>Calorimonas adulescens gen. nov., sp. nov., an anaerobic thermophilic bacterium from Sakhalin hot spring.</title>
        <authorList>
            <person name="Khomyakova M.A."/>
            <person name="Merkel A.Y."/>
            <person name="Novikov A."/>
            <person name="Bonch-Osmolovskaya E.A."/>
            <person name="Slobodkin A.I."/>
        </authorList>
    </citation>
    <scope>NUCLEOTIDE SEQUENCE [LARGE SCALE GENOMIC DNA]</scope>
    <source>
        <strain evidence="5 6">A05MB</strain>
    </source>
</reference>
<gene>
    <name evidence="5" type="ORF">FWJ32_03940</name>
</gene>
<name>A0A5D8QDK3_9THEO</name>
<organism evidence="5 6">
    <name type="scientific">Calorimonas adulescens</name>
    <dbReference type="NCBI Taxonomy" id="2606906"/>
    <lineage>
        <taxon>Bacteria</taxon>
        <taxon>Bacillati</taxon>
        <taxon>Bacillota</taxon>
        <taxon>Clostridia</taxon>
        <taxon>Thermoanaerobacterales</taxon>
        <taxon>Thermoanaerobacteraceae</taxon>
        <taxon>Calorimonas</taxon>
    </lineage>
</organism>
<feature type="domain" description="4Fe-4S ferredoxin-type" evidence="4">
    <location>
        <begin position="62"/>
        <end position="91"/>
    </location>
</feature>
<evidence type="ECO:0000256" key="3">
    <source>
        <dbReference type="ARBA" id="ARBA00023014"/>
    </source>
</evidence>
<dbReference type="InterPro" id="IPR017900">
    <property type="entry name" value="4Fe4S_Fe_S_CS"/>
</dbReference>
<evidence type="ECO:0000256" key="1">
    <source>
        <dbReference type="ARBA" id="ARBA00022723"/>
    </source>
</evidence>
<evidence type="ECO:0000256" key="2">
    <source>
        <dbReference type="ARBA" id="ARBA00023004"/>
    </source>
</evidence>
<proteinExistence type="predicted"/>
<comment type="caution">
    <text evidence="5">The sequence shown here is derived from an EMBL/GenBank/DDBJ whole genome shotgun (WGS) entry which is preliminary data.</text>
</comment>
<dbReference type="Pfam" id="PF00037">
    <property type="entry name" value="Fer4"/>
    <property type="match status" value="1"/>
</dbReference>
<protein>
    <submittedName>
        <fullName evidence="5">4Fe-4S ferredoxin</fullName>
    </submittedName>
</protein>
<dbReference type="PROSITE" id="PS00198">
    <property type="entry name" value="4FE4S_FER_1"/>
    <property type="match status" value="1"/>
</dbReference>
<dbReference type="PROSITE" id="PS51379">
    <property type="entry name" value="4FE4S_FER_2"/>
    <property type="match status" value="1"/>
</dbReference>
<evidence type="ECO:0000259" key="4">
    <source>
        <dbReference type="PROSITE" id="PS51379"/>
    </source>
</evidence>
<evidence type="ECO:0000313" key="5">
    <source>
        <dbReference type="EMBL" id="TZE82760.1"/>
    </source>
</evidence>
<dbReference type="AlphaFoldDB" id="A0A5D8QDK3"/>
<dbReference type="RefSeq" id="WP_149544673.1">
    <property type="nucleotide sequence ID" value="NZ_VTPS01000004.1"/>
</dbReference>